<accession>A0ABU6UGT5</accession>
<organism evidence="2 3">
    <name type="scientific">Stylosanthes scabra</name>
    <dbReference type="NCBI Taxonomy" id="79078"/>
    <lineage>
        <taxon>Eukaryota</taxon>
        <taxon>Viridiplantae</taxon>
        <taxon>Streptophyta</taxon>
        <taxon>Embryophyta</taxon>
        <taxon>Tracheophyta</taxon>
        <taxon>Spermatophyta</taxon>
        <taxon>Magnoliopsida</taxon>
        <taxon>eudicotyledons</taxon>
        <taxon>Gunneridae</taxon>
        <taxon>Pentapetalae</taxon>
        <taxon>rosids</taxon>
        <taxon>fabids</taxon>
        <taxon>Fabales</taxon>
        <taxon>Fabaceae</taxon>
        <taxon>Papilionoideae</taxon>
        <taxon>50 kb inversion clade</taxon>
        <taxon>dalbergioids sensu lato</taxon>
        <taxon>Dalbergieae</taxon>
        <taxon>Pterocarpus clade</taxon>
        <taxon>Stylosanthes</taxon>
    </lineage>
</organism>
<reference evidence="2 3" key="1">
    <citation type="journal article" date="2023" name="Plants (Basel)">
        <title>Bridging the Gap: Combining Genomics and Transcriptomics Approaches to Understand Stylosanthes scabra, an Orphan Legume from the Brazilian Caatinga.</title>
        <authorList>
            <person name="Ferreira-Neto J.R.C."/>
            <person name="da Silva M.D."/>
            <person name="Binneck E."/>
            <person name="de Melo N.F."/>
            <person name="da Silva R.H."/>
            <person name="de Melo A.L.T.M."/>
            <person name="Pandolfi V."/>
            <person name="Bustamante F.O."/>
            <person name="Brasileiro-Vidal A.C."/>
            <person name="Benko-Iseppon A.M."/>
        </authorList>
    </citation>
    <scope>NUCLEOTIDE SEQUENCE [LARGE SCALE GENOMIC DNA]</scope>
    <source>
        <tissue evidence="2">Leaves</tissue>
    </source>
</reference>
<keyword evidence="3" id="KW-1185">Reference proteome</keyword>
<protein>
    <submittedName>
        <fullName evidence="2">Uncharacterized protein</fullName>
    </submittedName>
</protein>
<dbReference type="Proteomes" id="UP001341840">
    <property type="component" value="Unassembled WGS sequence"/>
</dbReference>
<gene>
    <name evidence="2" type="ORF">PIB30_043339</name>
</gene>
<feature type="region of interest" description="Disordered" evidence="1">
    <location>
        <begin position="125"/>
        <end position="167"/>
    </location>
</feature>
<dbReference type="EMBL" id="JASCZI010121081">
    <property type="protein sequence ID" value="MED6159560.1"/>
    <property type="molecule type" value="Genomic_DNA"/>
</dbReference>
<feature type="region of interest" description="Disordered" evidence="1">
    <location>
        <begin position="80"/>
        <end position="110"/>
    </location>
</feature>
<feature type="compositionally biased region" description="Acidic residues" evidence="1">
    <location>
        <begin position="131"/>
        <end position="167"/>
    </location>
</feature>
<evidence type="ECO:0000256" key="1">
    <source>
        <dbReference type="SAM" id="MobiDB-lite"/>
    </source>
</evidence>
<evidence type="ECO:0000313" key="3">
    <source>
        <dbReference type="Proteomes" id="UP001341840"/>
    </source>
</evidence>
<name>A0ABU6UGT5_9FABA</name>
<comment type="caution">
    <text evidence="2">The sequence shown here is derived from an EMBL/GenBank/DDBJ whole genome shotgun (WGS) entry which is preliminary data.</text>
</comment>
<proteinExistence type="predicted"/>
<sequence>MDEDNINRFETRAQRRTERVSRVTNINTETPFGEVNWEDNHERYNEMIMDAFGMGMGEDLRNTCKTNWAVVVKTKPRGRLETELPETSEPFQVDVPNPARPVPETKPPITLVNPLVNDDVVLVQLSNRLGEDEENEEPHGDTEEEEFIDDDISSSEPEEEPILPDSD</sequence>
<evidence type="ECO:0000313" key="2">
    <source>
        <dbReference type="EMBL" id="MED6159560.1"/>
    </source>
</evidence>